<dbReference type="PROSITE" id="PS51257">
    <property type="entry name" value="PROKAR_LIPOPROTEIN"/>
    <property type="match status" value="1"/>
</dbReference>
<dbReference type="HOGENOM" id="CLU_762395_0_0_7"/>
<dbReference type="KEGG" id="gem:GM21_2381"/>
<gene>
    <name evidence="2" type="ordered locus">GM21_2381</name>
</gene>
<accession>C6DZC1</accession>
<feature type="chain" id="PRO_5002963303" description="Lipoprotein" evidence="1">
    <location>
        <begin position="25"/>
        <end position="363"/>
    </location>
</feature>
<dbReference type="EMBL" id="CP001661">
    <property type="protein sequence ID" value="ACT18429.1"/>
    <property type="molecule type" value="Genomic_DNA"/>
</dbReference>
<dbReference type="OrthoDB" id="9836597at2"/>
<reference evidence="2" key="1">
    <citation type="submission" date="2009-07" db="EMBL/GenBank/DDBJ databases">
        <title>Complete sequence of Geobacter sp. M21.</title>
        <authorList>
            <consortium name="US DOE Joint Genome Institute"/>
            <person name="Lucas S."/>
            <person name="Copeland A."/>
            <person name="Lapidus A."/>
            <person name="Glavina del Rio T."/>
            <person name="Dalin E."/>
            <person name="Tice H."/>
            <person name="Bruce D."/>
            <person name="Goodwin L."/>
            <person name="Pitluck S."/>
            <person name="Saunders E."/>
            <person name="Brettin T."/>
            <person name="Detter J.C."/>
            <person name="Han C."/>
            <person name="Larimer F."/>
            <person name="Land M."/>
            <person name="Hauser L."/>
            <person name="Kyrpides N."/>
            <person name="Ovchinnikova G."/>
            <person name="Lovley D."/>
        </authorList>
    </citation>
    <scope>NUCLEOTIDE SEQUENCE [LARGE SCALE GENOMIC DNA]</scope>
    <source>
        <strain evidence="2">M21</strain>
    </source>
</reference>
<evidence type="ECO:0008006" key="3">
    <source>
        <dbReference type="Google" id="ProtNLM"/>
    </source>
</evidence>
<feature type="signal peptide" evidence="1">
    <location>
        <begin position="1"/>
        <end position="24"/>
    </location>
</feature>
<keyword evidence="1" id="KW-0732">Signal</keyword>
<evidence type="ECO:0000313" key="2">
    <source>
        <dbReference type="EMBL" id="ACT18429.1"/>
    </source>
</evidence>
<dbReference type="STRING" id="443144.GM21_2381"/>
<evidence type="ECO:0000256" key="1">
    <source>
        <dbReference type="SAM" id="SignalP"/>
    </source>
</evidence>
<protein>
    <recommendedName>
        <fullName evidence="3">Lipoprotein</fullName>
    </recommendedName>
</protein>
<sequence>MKLIISPIALTLCATIFISGCVSTGGTALDTHKRRMEGITQNEYVIAKQPIDRHFIGAIWSRQFGPIEEPGAPEIRIKKERSFSGVQQDFAFSAGVALGAKPVVGTVQGEIGIKSGNVDKTKLEGVEIITPVSIADIPFDPDLNYITEALRLSNFMIQNEKSNVAGVGAGAGSVAASANAMAEIGSQGRRGTEGQGLVVAYKLRRLDKSTLIKKDSGIVPLVLDETQDFPKAGVVVKAHLQSIEPGAGKSLPRNVIWACAKADAQSRNIIAAWLVDIKPLDSRRKSLTIAFPAYPKFDECQQFSSTIFARIDPLTDRIIRQNLSLVIVDADLNEQLKPAVFNGQISLSDESFKIMTVMPYEVK</sequence>
<name>C6DZC1_GEOSM</name>
<organism evidence="2">
    <name type="scientific">Geobacter sp. (strain M21)</name>
    <dbReference type="NCBI Taxonomy" id="443144"/>
    <lineage>
        <taxon>Bacteria</taxon>
        <taxon>Pseudomonadati</taxon>
        <taxon>Thermodesulfobacteriota</taxon>
        <taxon>Desulfuromonadia</taxon>
        <taxon>Geobacterales</taxon>
        <taxon>Geobacteraceae</taxon>
        <taxon>Geobacter</taxon>
    </lineage>
</organism>
<dbReference type="AlphaFoldDB" id="C6DZC1"/>
<proteinExistence type="predicted"/>